<evidence type="ECO:0000256" key="5">
    <source>
        <dbReference type="ARBA" id="ARBA00022840"/>
    </source>
</evidence>
<dbReference type="SUPFAM" id="SSF53613">
    <property type="entry name" value="Ribokinase-like"/>
    <property type="match status" value="1"/>
</dbReference>
<evidence type="ECO:0000259" key="7">
    <source>
        <dbReference type="Pfam" id="PF00294"/>
    </source>
</evidence>
<dbReference type="InterPro" id="IPR029056">
    <property type="entry name" value="Ribokinase-like"/>
</dbReference>
<dbReference type="RefSeq" id="WP_345577378.1">
    <property type="nucleotide sequence ID" value="NZ_BAABLV010000002.1"/>
</dbReference>
<dbReference type="EMBL" id="BAABLV010000002">
    <property type="protein sequence ID" value="GAA4888556.1"/>
    <property type="molecule type" value="Genomic_DNA"/>
</dbReference>
<accession>A0ABP9EY33</accession>
<dbReference type="PANTHER" id="PTHR46566:SF2">
    <property type="entry name" value="ATP-DEPENDENT 6-PHOSPHOFRUCTOKINASE ISOZYME 2"/>
    <property type="match status" value="1"/>
</dbReference>
<dbReference type="Pfam" id="PF00294">
    <property type="entry name" value="PfkB"/>
    <property type="match status" value="1"/>
</dbReference>
<sequence length="313" mass="32907">MRTLRTVTLNTGYDDYYTVGDPVWGGVAPMHAFRSVCSGKGISCARAAVALGVPTVAYGLVGGDDWYDFGSRLKHERIPHRLVAVPGGTRHNLTLVDATGEKVAAHFMAQGFTLTGPDDVRPLVDAVLADVQPGDLVTLNGSTPTRLPATTWAGLARAVLDRGAEVVVDAQKDALVAALDVPGVLAFKPNDEEILAIPEVAAADEADRVAVALDVLRRAGVRLPMVSLGEHGVAYADPDGSPRRASLPVERPVQSVMAGDSFVAGLAWGRFASDEPADWLRHALAAAAAHVAGFAGQDLRSHAEFNLTTARLP</sequence>
<keyword evidence="2 6" id="KW-0808">Transferase</keyword>
<name>A0ABP9EY33_9ACTN</name>
<keyword evidence="4" id="KW-0418">Kinase</keyword>
<evidence type="ECO:0000256" key="6">
    <source>
        <dbReference type="PIRNR" id="PIRNR000535"/>
    </source>
</evidence>
<keyword evidence="3" id="KW-0547">Nucleotide-binding</keyword>
<protein>
    <submittedName>
        <fullName evidence="8">1-phosphofructokinase</fullName>
    </submittedName>
</protein>
<dbReference type="PIRSF" id="PIRSF000535">
    <property type="entry name" value="1PFK/6PFK/LacC"/>
    <property type="match status" value="1"/>
</dbReference>
<reference evidence="9" key="1">
    <citation type="journal article" date="2019" name="Int. J. Syst. Evol. Microbiol.">
        <title>The Global Catalogue of Microorganisms (GCM) 10K type strain sequencing project: providing services to taxonomists for standard genome sequencing and annotation.</title>
        <authorList>
            <consortium name="The Broad Institute Genomics Platform"/>
            <consortium name="The Broad Institute Genome Sequencing Center for Infectious Disease"/>
            <person name="Wu L."/>
            <person name="Ma J."/>
        </authorList>
    </citation>
    <scope>NUCLEOTIDE SEQUENCE [LARGE SCALE GENOMIC DNA]</scope>
    <source>
        <strain evidence="9">JCM 19125</strain>
    </source>
</reference>
<evidence type="ECO:0000313" key="8">
    <source>
        <dbReference type="EMBL" id="GAA4888556.1"/>
    </source>
</evidence>
<evidence type="ECO:0000256" key="4">
    <source>
        <dbReference type="ARBA" id="ARBA00022777"/>
    </source>
</evidence>
<dbReference type="PANTHER" id="PTHR46566">
    <property type="entry name" value="1-PHOSPHOFRUCTOKINASE-RELATED"/>
    <property type="match status" value="1"/>
</dbReference>
<proteinExistence type="inferred from homology"/>
<gene>
    <name evidence="8" type="primary">pfkB</name>
    <name evidence="8" type="ORF">GCM10025789_01020</name>
</gene>
<feature type="domain" description="Carbohydrate kinase PfkB" evidence="7">
    <location>
        <begin position="30"/>
        <end position="292"/>
    </location>
</feature>
<evidence type="ECO:0000256" key="3">
    <source>
        <dbReference type="ARBA" id="ARBA00022741"/>
    </source>
</evidence>
<comment type="similarity">
    <text evidence="1">Belongs to the carbohydrate kinase PfkB family.</text>
</comment>
<keyword evidence="5" id="KW-0067">ATP-binding</keyword>
<dbReference type="Proteomes" id="UP001501521">
    <property type="component" value="Unassembled WGS sequence"/>
</dbReference>
<keyword evidence="9" id="KW-1185">Reference proteome</keyword>
<evidence type="ECO:0000256" key="1">
    <source>
        <dbReference type="ARBA" id="ARBA00010688"/>
    </source>
</evidence>
<organism evidence="8 9">
    <name type="scientific">Tessaracoccus lubricantis</name>
    <dbReference type="NCBI Taxonomy" id="545543"/>
    <lineage>
        <taxon>Bacteria</taxon>
        <taxon>Bacillati</taxon>
        <taxon>Actinomycetota</taxon>
        <taxon>Actinomycetes</taxon>
        <taxon>Propionibacteriales</taxon>
        <taxon>Propionibacteriaceae</taxon>
        <taxon>Tessaracoccus</taxon>
    </lineage>
</organism>
<comment type="caution">
    <text evidence="8">The sequence shown here is derived from an EMBL/GenBank/DDBJ whole genome shotgun (WGS) entry which is preliminary data.</text>
</comment>
<evidence type="ECO:0000256" key="2">
    <source>
        <dbReference type="ARBA" id="ARBA00022679"/>
    </source>
</evidence>
<evidence type="ECO:0000313" key="9">
    <source>
        <dbReference type="Proteomes" id="UP001501521"/>
    </source>
</evidence>
<dbReference type="InterPro" id="IPR017583">
    <property type="entry name" value="Tagatose/fructose_Pkinase"/>
</dbReference>
<dbReference type="InterPro" id="IPR011611">
    <property type="entry name" value="PfkB_dom"/>
</dbReference>
<dbReference type="Gene3D" id="3.40.1190.20">
    <property type="match status" value="1"/>
</dbReference>